<name>A0AAD4SBZ6_9MAGN</name>
<gene>
    <name evidence="1" type="ORF">MKW98_007543</name>
</gene>
<sequence>MNPNYTLDYRYFLLQGCSMVHKEQIFIQLDNLRKEVEIYSVGQPAKGGRNWLGSKLLVAEGLNKAHQDIKETMGELEYENFKPHQSLYSKKCNIEESIYEPASLFLVLRCRIQVAYDIGSWLFGRPTSSIGRCRYDDQSFKRSYAVEFQMFGFSML</sequence>
<dbReference type="EMBL" id="JAJJMB010012081">
    <property type="protein sequence ID" value="KAI3891238.1"/>
    <property type="molecule type" value="Genomic_DNA"/>
</dbReference>
<protein>
    <submittedName>
        <fullName evidence="1">Uncharacterized protein</fullName>
    </submittedName>
</protein>
<dbReference type="Proteomes" id="UP001202328">
    <property type="component" value="Unassembled WGS sequence"/>
</dbReference>
<accession>A0AAD4SBZ6</accession>
<reference evidence="1" key="1">
    <citation type="submission" date="2022-04" db="EMBL/GenBank/DDBJ databases">
        <title>A functionally conserved STORR gene fusion in Papaver species that diverged 16.8 million years ago.</title>
        <authorList>
            <person name="Catania T."/>
        </authorList>
    </citation>
    <scope>NUCLEOTIDE SEQUENCE</scope>
    <source>
        <strain evidence="1">S-188037</strain>
    </source>
</reference>
<evidence type="ECO:0000313" key="2">
    <source>
        <dbReference type="Proteomes" id="UP001202328"/>
    </source>
</evidence>
<proteinExistence type="predicted"/>
<organism evidence="1 2">
    <name type="scientific">Papaver atlanticum</name>
    <dbReference type="NCBI Taxonomy" id="357466"/>
    <lineage>
        <taxon>Eukaryota</taxon>
        <taxon>Viridiplantae</taxon>
        <taxon>Streptophyta</taxon>
        <taxon>Embryophyta</taxon>
        <taxon>Tracheophyta</taxon>
        <taxon>Spermatophyta</taxon>
        <taxon>Magnoliopsida</taxon>
        <taxon>Ranunculales</taxon>
        <taxon>Papaveraceae</taxon>
        <taxon>Papaveroideae</taxon>
        <taxon>Papaver</taxon>
    </lineage>
</organism>
<dbReference type="AlphaFoldDB" id="A0AAD4SBZ6"/>
<evidence type="ECO:0000313" key="1">
    <source>
        <dbReference type="EMBL" id="KAI3891238.1"/>
    </source>
</evidence>
<keyword evidence="2" id="KW-1185">Reference proteome</keyword>
<comment type="caution">
    <text evidence="1">The sequence shown here is derived from an EMBL/GenBank/DDBJ whole genome shotgun (WGS) entry which is preliminary data.</text>
</comment>